<keyword evidence="14" id="KW-1185">Reference proteome</keyword>
<feature type="signal peptide" evidence="11">
    <location>
        <begin position="1"/>
        <end position="18"/>
    </location>
</feature>
<evidence type="ECO:0000256" key="11">
    <source>
        <dbReference type="SAM" id="SignalP"/>
    </source>
</evidence>
<dbReference type="PROSITE" id="PS51695">
    <property type="entry name" value="SEDOLISIN"/>
    <property type="match status" value="1"/>
</dbReference>
<evidence type="ECO:0000256" key="9">
    <source>
        <dbReference type="PROSITE-ProRule" id="PRU01032"/>
    </source>
</evidence>
<keyword evidence="11" id="KW-0732">Signal</keyword>
<evidence type="ECO:0000256" key="7">
    <source>
        <dbReference type="ARBA" id="ARBA00022837"/>
    </source>
</evidence>
<keyword evidence="7" id="KW-0106">Calcium</keyword>
<dbReference type="GO" id="GO:0008240">
    <property type="term" value="F:tripeptidyl-peptidase activity"/>
    <property type="evidence" value="ECO:0007669"/>
    <property type="project" value="TreeGrafter"/>
</dbReference>
<sequence>MKLSSFVIAFTILNSVFAARTLRSRSFKHVVHEKRGAPNGAWIKRSLADRESLMPMRIGLTQRNLDDGHDLLMEISDPVSPKYGKHLSHAQVIDMFAPSDESREVVLHWLHSFGINRDRVSVSRNKQWIQFDARVVEAEALLDTTYHIYEHGPSGRVNVACEQYHVPEYIKHHIDYITPGVKLFHLSGPLSPERDKAKKREPQPQPKAALKPTPKGAPGGLGFVLQPIFRTISSFLSGLLTIGFLAGILPCSTTNPMLMTPYCIRQLYSITTLPSNTVINEDNKLGIFQSLGQLYSETDIDLFNTLLTNIPIGEGTPELRSIDGGQGPSSLIQLQMAGAESNLDIQSSHHIIYPQLEAVFSVDDPPTQANYIYPGFLNNFFDGIDGSYCSFEAFGLNGNSNGTDNPLDPPYPNPDSAGKPGAYPGPLDCGTVKPTYVTSISYGGVENILSLPANYQRRQCLEVMKLGLQGYTFVVASGDSGVATGGEDDDDPDGCLRPAGQTTGPGTIFNPDFPSNCPYFLAVGSTQWDSRRTEIATTALGSGGGFSNVHARPSYQSAAVSQYLASANLGFPSYDISAGDTLGANGGVFNRGGRGYPDVAAIGSNLLVIRALQVNAIPMLVGGTSASAPIWAAMLTRVNEERLKRNMPPVGFVHKLLYDNADKFK</sequence>
<feature type="region of interest" description="Disordered" evidence="10">
    <location>
        <begin position="400"/>
        <end position="421"/>
    </location>
</feature>
<evidence type="ECO:0000313" key="14">
    <source>
        <dbReference type="Proteomes" id="UP001221413"/>
    </source>
</evidence>
<comment type="subcellular location">
    <subcellularLocation>
        <location evidence="2">Secreted</location>
        <location evidence="2">Extracellular space</location>
    </subcellularLocation>
</comment>
<evidence type="ECO:0000256" key="10">
    <source>
        <dbReference type="SAM" id="MobiDB-lite"/>
    </source>
</evidence>
<comment type="caution">
    <text evidence="9">Lacks conserved residue(s) required for the propagation of feature annotation.</text>
</comment>
<feature type="compositionally biased region" description="Basic and acidic residues" evidence="10">
    <location>
        <begin position="192"/>
        <end position="202"/>
    </location>
</feature>
<dbReference type="EMBL" id="JAQGDS010000004">
    <property type="protein sequence ID" value="KAJ6261590.1"/>
    <property type="molecule type" value="Genomic_DNA"/>
</dbReference>
<feature type="active site" description="Charge relay system" evidence="9">
    <location>
        <position position="344"/>
    </location>
</feature>
<dbReference type="Pfam" id="PF09286">
    <property type="entry name" value="Pro-kuma_activ"/>
    <property type="match status" value="1"/>
</dbReference>
<dbReference type="PANTHER" id="PTHR14218:SF19">
    <property type="entry name" value="SERINE PROTEASE AORO, PUTATIVE (AFU_ORTHOLOGUE AFUA_6G10250)-RELATED"/>
    <property type="match status" value="1"/>
</dbReference>
<reference evidence="13" key="1">
    <citation type="submission" date="2023-01" db="EMBL/GenBank/DDBJ databases">
        <title>The chitinases involved in constricting ring structure development in the nematode-trapping fungus Drechslerella dactyloides.</title>
        <authorList>
            <person name="Wang R."/>
            <person name="Zhang L."/>
            <person name="Tang P."/>
            <person name="Li S."/>
            <person name="Liang L."/>
        </authorList>
    </citation>
    <scope>NUCLEOTIDE SEQUENCE</scope>
    <source>
        <strain evidence="13">YMF1.00031</strain>
    </source>
</reference>
<dbReference type="InterPro" id="IPR015366">
    <property type="entry name" value="S53_propep"/>
</dbReference>
<protein>
    <submittedName>
        <fullName evidence="13">Tripeptidyl-peptidase</fullName>
    </submittedName>
</protein>
<keyword evidence="8" id="KW-0865">Zymogen</keyword>
<keyword evidence="3 9" id="KW-0645">Protease</keyword>
<feature type="active site" description="Charge relay system" evidence="9">
    <location>
        <position position="625"/>
    </location>
</feature>
<dbReference type="PANTHER" id="PTHR14218">
    <property type="entry name" value="PROTEASE S8 TRIPEPTIDYL PEPTIDASE I CLN2"/>
    <property type="match status" value="1"/>
</dbReference>
<evidence type="ECO:0000256" key="4">
    <source>
        <dbReference type="ARBA" id="ARBA00022723"/>
    </source>
</evidence>
<evidence type="ECO:0000256" key="3">
    <source>
        <dbReference type="ARBA" id="ARBA00022670"/>
    </source>
</evidence>
<dbReference type="GO" id="GO:0046872">
    <property type="term" value="F:metal ion binding"/>
    <property type="evidence" value="ECO:0007669"/>
    <property type="project" value="UniProtKB-KW"/>
</dbReference>
<keyword evidence="5 9" id="KW-0378">Hydrolase</keyword>
<feature type="chain" id="PRO_5042051763" evidence="11">
    <location>
        <begin position="19"/>
        <end position="665"/>
    </location>
</feature>
<evidence type="ECO:0000259" key="12">
    <source>
        <dbReference type="PROSITE" id="PS51695"/>
    </source>
</evidence>
<evidence type="ECO:0000256" key="8">
    <source>
        <dbReference type="ARBA" id="ARBA00023145"/>
    </source>
</evidence>
<comment type="caution">
    <text evidence="13">The sequence shown here is derived from an EMBL/GenBank/DDBJ whole genome shotgun (WGS) entry which is preliminary data.</text>
</comment>
<feature type="domain" description="Peptidase S53" evidence="12">
    <location>
        <begin position="258"/>
        <end position="665"/>
    </location>
</feature>
<dbReference type="SUPFAM" id="SSF52743">
    <property type="entry name" value="Subtilisin-like"/>
    <property type="match status" value="1"/>
</dbReference>
<dbReference type="GO" id="GO:0004252">
    <property type="term" value="F:serine-type endopeptidase activity"/>
    <property type="evidence" value="ECO:0007669"/>
    <property type="project" value="UniProtKB-UniRule"/>
</dbReference>
<evidence type="ECO:0000256" key="6">
    <source>
        <dbReference type="ARBA" id="ARBA00022825"/>
    </source>
</evidence>
<dbReference type="CDD" id="cd11377">
    <property type="entry name" value="Pro-peptidase_S53"/>
    <property type="match status" value="1"/>
</dbReference>
<dbReference type="InterPro" id="IPR030400">
    <property type="entry name" value="Sedolisin_dom"/>
</dbReference>
<keyword evidence="4" id="KW-0479">Metal-binding</keyword>
<evidence type="ECO:0000256" key="2">
    <source>
        <dbReference type="ARBA" id="ARBA00004239"/>
    </source>
</evidence>
<feature type="region of interest" description="Disordered" evidence="10">
    <location>
        <begin position="192"/>
        <end position="215"/>
    </location>
</feature>
<dbReference type="Gene3D" id="3.40.50.200">
    <property type="entry name" value="Peptidase S8/S53 domain"/>
    <property type="match status" value="1"/>
</dbReference>
<evidence type="ECO:0000256" key="5">
    <source>
        <dbReference type="ARBA" id="ARBA00022801"/>
    </source>
</evidence>
<name>A0AAD6IZH1_DREDA</name>
<evidence type="ECO:0000256" key="1">
    <source>
        <dbReference type="ARBA" id="ARBA00001913"/>
    </source>
</evidence>
<accession>A0AAD6IZH1</accession>
<keyword evidence="6 9" id="KW-0720">Serine protease</keyword>
<dbReference type="InterPro" id="IPR036852">
    <property type="entry name" value="Peptidase_S8/S53_dom_sf"/>
</dbReference>
<proteinExistence type="predicted"/>
<organism evidence="13 14">
    <name type="scientific">Drechslerella dactyloides</name>
    <name type="common">Nematode-trapping fungus</name>
    <name type="synonym">Arthrobotrys dactyloides</name>
    <dbReference type="NCBI Taxonomy" id="74499"/>
    <lineage>
        <taxon>Eukaryota</taxon>
        <taxon>Fungi</taxon>
        <taxon>Dikarya</taxon>
        <taxon>Ascomycota</taxon>
        <taxon>Pezizomycotina</taxon>
        <taxon>Orbiliomycetes</taxon>
        <taxon>Orbiliales</taxon>
        <taxon>Orbiliaceae</taxon>
        <taxon>Drechslerella</taxon>
    </lineage>
</organism>
<dbReference type="AlphaFoldDB" id="A0AAD6IZH1"/>
<feature type="active site" description="Charge relay system" evidence="9">
    <location>
        <position position="340"/>
    </location>
</feature>
<dbReference type="SMART" id="SM00944">
    <property type="entry name" value="Pro-kuma_activ"/>
    <property type="match status" value="1"/>
</dbReference>
<gene>
    <name evidence="13" type="ORF">Dda_4260</name>
</gene>
<dbReference type="GO" id="GO:0005576">
    <property type="term" value="C:extracellular region"/>
    <property type="evidence" value="ECO:0007669"/>
    <property type="project" value="UniProtKB-SubCell"/>
</dbReference>
<dbReference type="Proteomes" id="UP001221413">
    <property type="component" value="Unassembled WGS sequence"/>
</dbReference>
<evidence type="ECO:0000313" key="13">
    <source>
        <dbReference type="EMBL" id="KAJ6261590.1"/>
    </source>
</evidence>
<comment type="cofactor">
    <cofactor evidence="1">
        <name>Ca(2+)</name>
        <dbReference type="ChEBI" id="CHEBI:29108"/>
    </cofactor>
</comment>
<dbReference type="CDD" id="cd04056">
    <property type="entry name" value="Peptidases_S53"/>
    <property type="match status" value="1"/>
</dbReference>
<dbReference type="SUPFAM" id="SSF54897">
    <property type="entry name" value="Protease propeptides/inhibitors"/>
    <property type="match status" value="1"/>
</dbReference>
<dbReference type="InterPro" id="IPR050819">
    <property type="entry name" value="Tripeptidyl-peptidase_I"/>
</dbReference>
<dbReference type="GO" id="GO:0006508">
    <property type="term" value="P:proteolysis"/>
    <property type="evidence" value="ECO:0007669"/>
    <property type="project" value="UniProtKB-KW"/>
</dbReference>